<dbReference type="InterPro" id="IPR009057">
    <property type="entry name" value="Homeodomain-like_sf"/>
</dbReference>
<feature type="domain" description="HTH tetR-type" evidence="3">
    <location>
        <begin position="7"/>
        <end position="67"/>
    </location>
</feature>
<proteinExistence type="predicted"/>
<feature type="DNA-binding region" description="H-T-H motif" evidence="2">
    <location>
        <begin position="30"/>
        <end position="49"/>
    </location>
</feature>
<evidence type="ECO:0000256" key="1">
    <source>
        <dbReference type="ARBA" id="ARBA00023125"/>
    </source>
</evidence>
<sequence length="182" mass="21251">MTDLRVLKTRRAIQDAFVDLVLSEGFERITVSELAKRAMINRQTFYKHYLDKYDLAEKMGRQILTQVTEITRQRINLFHQDLTIIQIVDRLRPYLKELVNKYRRPILALRSVHLNNFDLSQQVSDQMKRAANQLLGNSATPFELAVIGGVVSSVFNYLMEYNDLPTDEEIAESLTRIKEFIN</sequence>
<organism evidence="4 5">
    <name type="scientific">Secundilactobacillus pentosiphilus</name>
    <dbReference type="NCBI Taxonomy" id="1714682"/>
    <lineage>
        <taxon>Bacteria</taxon>
        <taxon>Bacillati</taxon>
        <taxon>Bacillota</taxon>
        <taxon>Bacilli</taxon>
        <taxon>Lactobacillales</taxon>
        <taxon>Lactobacillaceae</taxon>
        <taxon>Secundilactobacillus</taxon>
    </lineage>
</organism>
<keyword evidence="1 2" id="KW-0238">DNA-binding</keyword>
<reference evidence="4 5" key="1">
    <citation type="submission" date="2015-11" db="EMBL/GenBank/DDBJ databases">
        <title>Draft genome sequences of new species of the genus Lactobacillus isolated from orchardgrass silage.</title>
        <authorList>
            <person name="Tohno M."/>
            <person name="Tanizawa Y."/>
            <person name="Arita M."/>
        </authorList>
    </citation>
    <scope>NUCLEOTIDE SEQUENCE [LARGE SCALE GENOMIC DNA]</scope>
    <source>
        <strain evidence="4 5">IWT140</strain>
    </source>
</reference>
<name>A0A1Z5ILJ6_9LACO</name>
<dbReference type="EMBL" id="BCMH01000001">
    <property type="protein sequence ID" value="GAX02623.1"/>
    <property type="molecule type" value="Genomic_DNA"/>
</dbReference>
<evidence type="ECO:0000256" key="2">
    <source>
        <dbReference type="PROSITE-ProRule" id="PRU00335"/>
    </source>
</evidence>
<dbReference type="AlphaFoldDB" id="A0A1Z5ILJ6"/>
<dbReference type="InterPro" id="IPR050624">
    <property type="entry name" value="HTH-type_Tx_Regulator"/>
</dbReference>
<dbReference type="GO" id="GO:0003677">
    <property type="term" value="F:DNA binding"/>
    <property type="evidence" value="ECO:0007669"/>
    <property type="project" value="UniProtKB-UniRule"/>
</dbReference>
<accession>A0A1Z5ILJ6</accession>
<evidence type="ECO:0000313" key="4">
    <source>
        <dbReference type="EMBL" id="GAX02623.1"/>
    </source>
</evidence>
<evidence type="ECO:0000259" key="3">
    <source>
        <dbReference type="PROSITE" id="PS50977"/>
    </source>
</evidence>
<dbReference type="SUPFAM" id="SSF46689">
    <property type="entry name" value="Homeodomain-like"/>
    <property type="match status" value="1"/>
</dbReference>
<dbReference type="Proteomes" id="UP000198430">
    <property type="component" value="Unassembled WGS sequence"/>
</dbReference>
<dbReference type="PANTHER" id="PTHR43479">
    <property type="entry name" value="ACREF/ENVCD OPERON REPRESSOR-RELATED"/>
    <property type="match status" value="1"/>
</dbReference>
<comment type="caution">
    <text evidence="4">The sequence shown here is derived from an EMBL/GenBank/DDBJ whole genome shotgun (WGS) entry which is preliminary data.</text>
</comment>
<evidence type="ECO:0000313" key="5">
    <source>
        <dbReference type="Proteomes" id="UP000198430"/>
    </source>
</evidence>
<dbReference type="Pfam" id="PF00440">
    <property type="entry name" value="TetR_N"/>
    <property type="match status" value="1"/>
</dbReference>
<protein>
    <submittedName>
        <fullName evidence="4">TetR family transcriptional regulator</fullName>
    </submittedName>
</protein>
<keyword evidence="5" id="KW-1185">Reference proteome</keyword>
<dbReference type="RefSeq" id="WP_089087607.1">
    <property type="nucleotide sequence ID" value="NZ_BCMH01000001.1"/>
</dbReference>
<dbReference type="PANTHER" id="PTHR43479:SF7">
    <property type="entry name" value="TETR-FAMILY TRANSCRIPTIONAL REGULATOR"/>
    <property type="match status" value="1"/>
</dbReference>
<dbReference type="Gene3D" id="1.10.357.10">
    <property type="entry name" value="Tetracycline Repressor, domain 2"/>
    <property type="match status" value="1"/>
</dbReference>
<dbReference type="InterPro" id="IPR001647">
    <property type="entry name" value="HTH_TetR"/>
</dbReference>
<gene>
    <name evidence="4" type="primary">tetR_6</name>
    <name evidence="4" type="ORF">IWT140_00220</name>
</gene>
<dbReference type="PROSITE" id="PS50977">
    <property type="entry name" value="HTH_TETR_2"/>
    <property type="match status" value="1"/>
</dbReference>